<proteinExistence type="predicted"/>
<sequence length="75" mass="8398">TANHQEKNARVLSDRGAAVLMLEKDCTGDLLYRRVRELLEDSAALKAMRAQLRGLAVADANERIYTVLLNLMKRG</sequence>
<dbReference type="SUPFAM" id="SSF53756">
    <property type="entry name" value="UDP-Glycosyltransferase/glycogen phosphorylase"/>
    <property type="match status" value="1"/>
</dbReference>
<dbReference type="EMBL" id="KF117058">
    <property type="protein sequence ID" value="AIA84311.1"/>
    <property type="molecule type" value="Genomic_DNA"/>
</dbReference>
<accession>A0A060BUY4</accession>
<dbReference type="InterPro" id="IPR007235">
    <property type="entry name" value="Glyco_trans_28_C"/>
</dbReference>
<name>A0A060BUY4_9BACI</name>
<dbReference type="AlphaFoldDB" id="A0A060BUY4"/>
<evidence type="ECO:0000313" key="2">
    <source>
        <dbReference type="EMBL" id="AIA84311.1"/>
    </source>
</evidence>
<dbReference type="GO" id="GO:0016758">
    <property type="term" value="F:hexosyltransferase activity"/>
    <property type="evidence" value="ECO:0007669"/>
    <property type="project" value="InterPro"/>
</dbReference>
<reference evidence="2" key="1">
    <citation type="journal article" date="2013" name="Environ. Microbiol.">
        <title>Seasonally variable intestinal metagenomes of the red palm weevil (Rhynchophorus ferrugineus).</title>
        <authorList>
            <person name="Jia S."/>
            <person name="Zhang X."/>
            <person name="Zhang G."/>
            <person name="Yin A."/>
            <person name="Zhang S."/>
            <person name="Li F."/>
            <person name="Wang L."/>
            <person name="Zhao D."/>
            <person name="Yun Q."/>
            <person name="Tala"/>
            <person name="Wang J."/>
            <person name="Sun G."/>
            <person name="Baabdullah M."/>
            <person name="Yu X."/>
            <person name="Hu S."/>
            <person name="Al-Mssallem I.S."/>
            <person name="Yu J."/>
        </authorList>
    </citation>
    <scope>NUCLEOTIDE SEQUENCE</scope>
</reference>
<dbReference type="Gene3D" id="3.40.50.2000">
    <property type="entry name" value="Glycogen Phosphorylase B"/>
    <property type="match status" value="1"/>
</dbReference>
<protein>
    <submittedName>
        <fullName evidence="2">CAZy families GT28 protein</fullName>
    </submittedName>
</protein>
<feature type="non-terminal residue" evidence="2">
    <location>
        <position position="1"/>
    </location>
</feature>
<feature type="domain" description="Glycosyl transferase family 28 C-terminal" evidence="1">
    <location>
        <begin position="2"/>
        <end position="63"/>
    </location>
</feature>
<organism evidence="2">
    <name type="scientific">uncultured Bacillus sp</name>
    <dbReference type="NCBI Taxonomy" id="83428"/>
    <lineage>
        <taxon>Bacteria</taxon>
        <taxon>Bacillati</taxon>
        <taxon>Bacillota</taxon>
        <taxon>Bacilli</taxon>
        <taxon>Bacillales</taxon>
        <taxon>Bacillaceae</taxon>
        <taxon>Bacillus</taxon>
        <taxon>environmental samples</taxon>
    </lineage>
</organism>
<evidence type="ECO:0000259" key="1">
    <source>
        <dbReference type="Pfam" id="PF04101"/>
    </source>
</evidence>
<dbReference type="Pfam" id="PF04101">
    <property type="entry name" value="Glyco_tran_28_C"/>
    <property type="match status" value="1"/>
</dbReference>